<evidence type="ECO:0000256" key="1">
    <source>
        <dbReference type="ARBA" id="ARBA00022679"/>
    </source>
</evidence>
<reference evidence="8 9" key="1">
    <citation type="submission" date="2019-02" db="EMBL/GenBank/DDBJ databases">
        <title>Deep-cultivation of Planctomycetes and their phenomic and genomic characterization uncovers novel biology.</title>
        <authorList>
            <person name="Wiegand S."/>
            <person name="Jogler M."/>
            <person name="Boedeker C."/>
            <person name="Pinto D."/>
            <person name="Vollmers J."/>
            <person name="Rivas-Marin E."/>
            <person name="Kohn T."/>
            <person name="Peeters S.H."/>
            <person name="Heuer A."/>
            <person name="Rast P."/>
            <person name="Oberbeckmann S."/>
            <person name="Bunk B."/>
            <person name="Jeske O."/>
            <person name="Meyerdierks A."/>
            <person name="Storesund J.E."/>
            <person name="Kallscheuer N."/>
            <person name="Luecker S."/>
            <person name="Lage O.M."/>
            <person name="Pohl T."/>
            <person name="Merkel B.J."/>
            <person name="Hornburger P."/>
            <person name="Mueller R.-W."/>
            <person name="Bruemmer F."/>
            <person name="Labrenz M."/>
            <person name="Spormann A.M."/>
            <person name="Op den Camp H."/>
            <person name="Overmann J."/>
            <person name="Amann R."/>
            <person name="Jetten M.S.M."/>
            <person name="Mascher T."/>
            <person name="Medema M.H."/>
            <person name="Devos D.P."/>
            <person name="Kaster A.-K."/>
            <person name="Ovreas L."/>
            <person name="Rohde M."/>
            <person name="Galperin M.Y."/>
            <person name="Jogler C."/>
        </authorList>
    </citation>
    <scope>NUCLEOTIDE SEQUENCE [LARGE SCALE GENOMIC DNA]</scope>
    <source>
        <strain evidence="8 9">HG15A2</strain>
    </source>
</reference>
<organism evidence="8 9">
    <name type="scientific">Adhaeretor mobilis</name>
    <dbReference type="NCBI Taxonomy" id="1930276"/>
    <lineage>
        <taxon>Bacteria</taxon>
        <taxon>Pseudomonadati</taxon>
        <taxon>Planctomycetota</taxon>
        <taxon>Planctomycetia</taxon>
        <taxon>Pirellulales</taxon>
        <taxon>Lacipirellulaceae</taxon>
        <taxon>Adhaeretor</taxon>
    </lineage>
</organism>
<dbReference type="Gene3D" id="3.30.200.20">
    <property type="entry name" value="Phosphorylase Kinase, domain 1"/>
    <property type="match status" value="1"/>
</dbReference>
<dbReference type="InterPro" id="IPR008271">
    <property type="entry name" value="Ser/Thr_kinase_AS"/>
</dbReference>
<dbReference type="InterPro" id="IPR017441">
    <property type="entry name" value="Protein_kinase_ATP_BS"/>
</dbReference>
<dbReference type="InterPro" id="IPR000719">
    <property type="entry name" value="Prot_kinase_dom"/>
</dbReference>
<keyword evidence="2 5" id="KW-0547">Nucleotide-binding</keyword>
<feature type="binding site" evidence="5">
    <location>
        <position position="111"/>
    </location>
    <ligand>
        <name>ATP</name>
        <dbReference type="ChEBI" id="CHEBI:30616"/>
    </ligand>
</feature>
<evidence type="ECO:0000256" key="6">
    <source>
        <dbReference type="SAM" id="MobiDB-lite"/>
    </source>
</evidence>
<dbReference type="PROSITE" id="PS50011">
    <property type="entry name" value="PROTEIN_KINASE_DOM"/>
    <property type="match status" value="1"/>
</dbReference>
<evidence type="ECO:0000313" key="9">
    <source>
        <dbReference type="Proteomes" id="UP000319852"/>
    </source>
</evidence>
<accession>A0A517MZV3</accession>
<dbReference type="SMART" id="SM00220">
    <property type="entry name" value="S_TKc"/>
    <property type="match status" value="1"/>
</dbReference>
<sequence>MSEKIEECEPLEQLAAEFMDRCRTGEVPSIEAYATSHPELAGDIRELFPTIAALERVKYEAHETAVNNATRRPLELTELGEFKIVREIGRGGMGIVFEAEQESLDRRVALKVLPKQSLLDPRQLRRFQREARLAARLHHTNIVPLHGLGEYEGHHFLVMELIDGAPLDEVINRLRISTDPQNKEARQAATSTTVSKRNSGPIADMLRHGPSPNHGTDDYWHRVATIGRDAAEALQHAFEQGVLHRDIKPGNLLLDVHNNIWITDFGLAQALNSGDASTLHTLGGTLSYMPPEGFEGRFDQRSDLYSLGLTLYELLTLQPAFTDRTPAEAIKRISNTASRPLRPRQIDPTIPRDLETIVLKAAASDPARRYPTGDAFAVDLQRYLNHRPVRARKASAWRRFRLWSRRNRAVATLSAIAFGLLLATSVVTTISYLRETRSNLEVKLALLRETRERKRSQSSLTLAIEALDNIYSEFAPSDVEDLQIPLSDATAARKVPLALSEESVAILENLLPFYDQLAQGEGSEFLLQRSSTQALGRIGDVYYQLGMPEKALQKYELALSALKQLKEQNPDLDGISVEIARIHNEMGRVYTLDGEGNLSQGSHLQALRWATGPENSADEFPSRYERARACHFLGRPARIRAESVALDQLRRPGPGGTHLIAEPLALSSSNNAARRGWLHQAVAILSNMSKEQAEQPSCQFLLACTFRALAEEGPPDLKKELSLDGKQAIALLKQLVEQHPTNQHYRYELIETLRSNMFVPPHIIAGRKLTEAALRNAMTHADYLVRKHPNVLQFGLSRMHVLHKLGHVLTQRAREVKLSRSAPLLEEAITVLTAAVEQMRVIIDQHPGSYPYRLWAVVVHGSLAQAQLDLGLHNEAETTLKSAMAITNQLEKINHKSMNRSLPIIRQALDDLLVRAD</sequence>
<name>A0A517MZV3_9BACT</name>
<dbReference type="GO" id="GO:0005524">
    <property type="term" value="F:ATP binding"/>
    <property type="evidence" value="ECO:0007669"/>
    <property type="project" value="UniProtKB-UniRule"/>
</dbReference>
<keyword evidence="4 5" id="KW-0067">ATP-binding</keyword>
<evidence type="ECO:0000259" key="7">
    <source>
        <dbReference type="PROSITE" id="PS50011"/>
    </source>
</evidence>
<keyword evidence="3 8" id="KW-0418">Kinase</keyword>
<dbReference type="PANTHER" id="PTHR43289:SF34">
    <property type="entry name" value="SERINE_THREONINE-PROTEIN KINASE YBDM-RELATED"/>
    <property type="match status" value="1"/>
</dbReference>
<protein>
    <submittedName>
        <fullName evidence="8">Serine/threonine-protein kinase PrkC</fullName>
        <ecNumber evidence="8">2.7.11.1</ecNumber>
    </submittedName>
</protein>
<dbReference type="EMBL" id="CP036263">
    <property type="protein sequence ID" value="QDT00328.1"/>
    <property type="molecule type" value="Genomic_DNA"/>
</dbReference>
<dbReference type="KEGG" id="amob:HG15A2_36640"/>
<dbReference type="CDD" id="cd14014">
    <property type="entry name" value="STKc_PknB_like"/>
    <property type="match status" value="1"/>
</dbReference>
<feature type="compositionally biased region" description="Polar residues" evidence="6">
    <location>
        <begin position="188"/>
        <end position="198"/>
    </location>
</feature>
<keyword evidence="1 8" id="KW-0808">Transferase</keyword>
<dbReference type="AlphaFoldDB" id="A0A517MZV3"/>
<evidence type="ECO:0000256" key="2">
    <source>
        <dbReference type="ARBA" id="ARBA00022741"/>
    </source>
</evidence>
<dbReference type="SUPFAM" id="SSF56112">
    <property type="entry name" value="Protein kinase-like (PK-like)"/>
    <property type="match status" value="1"/>
</dbReference>
<gene>
    <name evidence="8" type="primary">prkC_18</name>
    <name evidence="8" type="ORF">HG15A2_36640</name>
</gene>
<dbReference type="SUPFAM" id="SSF48452">
    <property type="entry name" value="TPR-like"/>
    <property type="match status" value="1"/>
</dbReference>
<evidence type="ECO:0000256" key="3">
    <source>
        <dbReference type="ARBA" id="ARBA00022777"/>
    </source>
</evidence>
<feature type="domain" description="Protein kinase" evidence="7">
    <location>
        <begin position="82"/>
        <end position="384"/>
    </location>
</feature>
<dbReference type="RefSeq" id="WP_145061756.1">
    <property type="nucleotide sequence ID" value="NZ_CP036263.1"/>
</dbReference>
<dbReference type="Gene3D" id="1.10.510.10">
    <property type="entry name" value="Transferase(Phosphotransferase) domain 1"/>
    <property type="match status" value="1"/>
</dbReference>
<evidence type="ECO:0000256" key="5">
    <source>
        <dbReference type="PROSITE-ProRule" id="PRU10141"/>
    </source>
</evidence>
<dbReference type="OrthoDB" id="6111975at2"/>
<dbReference type="Proteomes" id="UP000319852">
    <property type="component" value="Chromosome"/>
</dbReference>
<evidence type="ECO:0000313" key="8">
    <source>
        <dbReference type="EMBL" id="QDT00328.1"/>
    </source>
</evidence>
<dbReference type="InterPro" id="IPR011990">
    <property type="entry name" value="TPR-like_helical_dom_sf"/>
</dbReference>
<proteinExistence type="predicted"/>
<dbReference type="InterPro" id="IPR019734">
    <property type="entry name" value="TPR_rpt"/>
</dbReference>
<dbReference type="EC" id="2.7.11.1" evidence="8"/>
<dbReference type="Gene3D" id="1.25.40.10">
    <property type="entry name" value="Tetratricopeptide repeat domain"/>
    <property type="match status" value="2"/>
</dbReference>
<keyword evidence="9" id="KW-1185">Reference proteome</keyword>
<dbReference type="Pfam" id="PF00069">
    <property type="entry name" value="Pkinase"/>
    <property type="match status" value="1"/>
</dbReference>
<dbReference type="PROSITE" id="PS00107">
    <property type="entry name" value="PROTEIN_KINASE_ATP"/>
    <property type="match status" value="1"/>
</dbReference>
<dbReference type="SMART" id="SM00028">
    <property type="entry name" value="TPR"/>
    <property type="match status" value="2"/>
</dbReference>
<evidence type="ECO:0000256" key="4">
    <source>
        <dbReference type="ARBA" id="ARBA00022840"/>
    </source>
</evidence>
<dbReference type="PANTHER" id="PTHR43289">
    <property type="entry name" value="MITOGEN-ACTIVATED PROTEIN KINASE KINASE KINASE 20-RELATED"/>
    <property type="match status" value="1"/>
</dbReference>
<dbReference type="GO" id="GO:0004674">
    <property type="term" value="F:protein serine/threonine kinase activity"/>
    <property type="evidence" value="ECO:0007669"/>
    <property type="project" value="UniProtKB-EC"/>
</dbReference>
<dbReference type="PROSITE" id="PS00108">
    <property type="entry name" value="PROTEIN_KINASE_ST"/>
    <property type="match status" value="1"/>
</dbReference>
<feature type="region of interest" description="Disordered" evidence="6">
    <location>
        <begin position="180"/>
        <end position="214"/>
    </location>
</feature>
<dbReference type="InterPro" id="IPR011009">
    <property type="entry name" value="Kinase-like_dom_sf"/>
</dbReference>